<proteinExistence type="predicted"/>
<keyword evidence="9" id="KW-0067">ATP-binding</keyword>
<evidence type="ECO:0000256" key="4">
    <source>
        <dbReference type="ARBA" id="ARBA00022777"/>
    </source>
</evidence>
<dbReference type="InterPro" id="IPR003594">
    <property type="entry name" value="HATPase_dom"/>
</dbReference>
<dbReference type="Proteomes" id="UP000550508">
    <property type="component" value="Unassembled WGS sequence"/>
</dbReference>
<evidence type="ECO:0000256" key="6">
    <source>
        <dbReference type="SAM" id="Coils"/>
    </source>
</evidence>
<gene>
    <name evidence="9" type="ORF">HQ945_22045</name>
</gene>
<dbReference type="GO" id="GO:0000160">
    <property type="term" value="P:phosphorelay signal transduction system"/>
    <property type="evidence" value="ECO:0007669"/>
    <property type="project" value="UniProtKB-KW"/>
</dbReference>
<keyword evidence="6" id="KW-0175">Coiled coil</keyword>
<dbReference type="PROSITE" id="PS50109">
    <property type="entry name" value="HIS_KIN"/>
    <property type="match status" value="1"/>
</dbReference>
<evidence type="ECO:0000256" key="7">
    <source>
        <dbReference type="SAM" id="Phobius"/>
    </source>
</evidence>
<dbReference type="GO" id="GO:0004673">
    <property type="term" value="F:protein histidine kinase activity"/>
    <property type="evidence" value="ECO:0007669"/>
    <property type="project" value="UniProtKB-EC"/>
</dbReference>
<feature type="coiled-coil region" evidence="6">
    <location>
        <begin position="236"/>
        <end position="266"/>
    </location>
</feature>
<dbReference type="InterPro" id="IPR050482">
    <property type="entry name" value="Sensor_HK_TwoCompSys"/>
</dbReference>
<keyword evidence="7" id="KW-0472">Membrane</keyword>
<evidence type="ECO:0000256" key="1">
    <source>
        <dbReference type="ARBA" id="ARBA00000085"/>
    </source>
</evidence>
<feature type="domain" description="Histidine kinase" evidence="8">
    <location>
        <begin position="378"/>
        <end position="469"/>
    </location>
</feature>
<dbReference type="PANTHER" id="PTHR24421">
    <property type="entry name" value="NITRATE/NITRITE SENSOR PROTEIN NARX-RELATED"/>
    <property type="match status" value="1"/>
</dbReference>
<dbReference type="SMART" id="SM00387">
    <property type="entry name" value="HATPase_c"/>
    <property type="match status" value="1"/>
</dbReference>
<keyword evidence="10" id="KW-1185">Reference proteome</keyword>
<dbReference type="Gene3D" id="3.30.565.10">
    <property type="entry name" value="Histidine kinase-like ATPase, C-terminal domain"/>
    <property type="match status" value="1"/>
</dbReference>
<dbReference type="Pfam" id="PF02518">
    <property type="entry name" value="HATPase_c"/>
    <property type="match status" value="1"/>
</dbReference>
<dbReference type="RefSeq" id="WP_174208516.1">
    <property type="nucleotide sequence ID" value="NZ_JABUMX010000008.1"/>
</dbReference>
<evidence type="ECO:0000256" key="3">
    <source>
        <dbReference type="ARBA" id="ARBA00022679"/>
    </source>
</evidence>
<comment type="catalytic activity">
    <reaction evidence="1">
        <text>ATP + protein L-histidine = ADP + protein N-phospho-L-histidine.</text>
        <dbReference type="EC" id="2.7.13.3"/>
    </reaction>
</comment>
<keyword evidence="5" id="KW-0902">Two-component regulatory system</keyword>
<dbReference type="GO" id="GO:0005524">
    <property type="term" value="F:ATP binding"/>
    <property type="evidence" value="ECO:0007669"/>
    <property type="project" value="UniProtKB-KW"/>
</dbReference>
<keyword evidence="9" id="KW-0547">Nucleotide-binding</keyword>
<reference evidence="9 10" key="1">
    <citation type="submission" date="2020-05" db="EMBL/GenBank/DDBJ databases">
        <authorList>
            <person name="Kim M.K."/>
        </authorList>
    </citation>
    <scope>NUCLEOTIDE SEQUENCE [LARGE SCALE GENOMIC DNA]</scope>
    <source>
        <strain evidence="9 10">BT25</strain>
    </source>
</reference>
<dbReference type="AlphaFoldDB" id="A0A849VW09"/>
<dbReference type="EC" id="2.7.13.3" evidence="2"/>
<protein>
    <recommendedName>
        <fullName evidence="2">histidine kinase</fullName>
        <ecNumber evidence="2">2.7.13.3</ecNumber>
    </recommendedName>
</protein>
<dbReference type="InterPro" id="IPR005467">
    <property type="entry name" value="His_kinase_dom"/>
</dbReference>
<dbReference type="InterPro" id="IPR036890">
    <property type="entry name" value="HATPase_C_sf"/>
</dbReference>
<dbReference type="CDD" id="cd16917">
    <property type="entry name" value="HATPase_UhpB-NarQ-NarX-like"/>
    <property type="match status" value="1"/>
</dbReference>
<feature type="transmembrane region" description="Helical" evidence="7">
    <location>
        <begin position="30"/>
        <end position="49"/>
    </location>
</feature>
<name>A0A849VW09_9HYPH</name>
<keyword evidence="4" id="KW-0418">Kinase</keyword>
<evidence type="ECO:0000259" key="8">
    <source>
        <dbReference type="PROSITE" id="PS50109"/>
    </source>
</evidence>
<keyword evidence="7" id="KW-1133">Transmembrane helix</keyword>
<comment type="caution">
    <text evidence="9">The sequence shown here is derived from an EMBL/GenBank/DDBJ whole genome shotgun (WGS) entry which is preliminary data.</text>
</comment>
<keyword evidence="3" id="KW-0808">Transferase</keyword>
<dbReference type="SUPFAM" id="SSF55874">
    <property type="entry name" value="ATPase domain of HSP90 chaperone/DNA topoisomerase II/histidine kinase"/>
    <property type="match status" value="1"/>
</dbReference>
<dbReference type="PANTHER" id="PTHR24421:SF10">
    <property type="entry name" value="NITRATE_NITRITE SENSOR PROTEIN NARQ"/>
    <property type="match status" value="1"/>
</dbReference>
<evidence type="ECO:0000313" key="10">
    <source>
        <dbReference type="Proteomes" id="UP000550508"/>
    </source>
</evidence>
<organism evidence="9 10">
    <name type="scientific">Phyllobacterium pellucidum</name>
    <dbReference type="NCBI Taxonomy" id="2740464"/>
    <lineage>
        <taxon>Bacteria</taxon>
        <taxon>Pseudomonadati</taxon>
        <taxon>Pseudomonadota</taxon>
        <taxon>Alphaproteobacteria</taxon>
        <taxon>Hyphomicrobiales</taxon>
        <taxon>Phyllobacteriaceae</taxon>
        <taxon>Phyllobacterium</taxon>
    </lineage>
</organism>
<feature type="transmembrane region" description="Helical" evidence="7">
    <location>
        <begin position="206"/>
        <end position="225"/>
    </location>
</feature>
<sequence length="472" mass="51772">MTYDLNHEGGRFGIGKLVRYWQRLDLKSQFLVVAALILLGSMAILGEWLSSQIAANQLRSRAESGALYMEGFLARHVDEENGRPLVVPEKQKELDDLLIGTDLAKRVEGFRIWDKDGTVVYSTDKSLMGKRLPSEDIERAFAGTVVAQLEEHHDDQGIANEQTARPLIEIYAPIYRPGNHDVIAVGELYEEAEDFIAQRSRVQRSTWALVGATTLTIMALLYLIVRRASGIINTQRETLKSQLENAQALADQNRSLRRTADKARMDASKSNETLLNRIGSDLHDGPVQVLSLLILRLGQTSGAGNQRDELDPSRLASQVLSELRELSTGLVLPELENLSIEAALKLAAQRHEYATGSIVAAHYENLPEKVAHPLKICLYRVVQEGLNNAYRHAGARGQRVEVSADGSVITVTVSDKGPSPDQPIASAGRRHPLGLQGIRNRVEAFGGTVRIVHEPGAGTSLIVAVPLESNSA</sequence>
<dbReference type="EMBL" id="JABUMX010000008">
    <property type="protein sequence ID" value="NTS33946.1"/>
    <property type="molecule type" value="Genomic_DNA"/>
</dbReference>
<evidence type="ECO:0000313" key="9">
    <source>
        <dbReference type="EMBL" id="NTS33946.1"/>
    </source>
</evidence>
<evidence type="ECO:0000256" key="2">
    <source>
        <dbReference type="ARBA" id="ARBA00012438"/>
    </source>
</evidence>
<keyword evidence="7" id="KW-0812">Transmembrane</keyword>
<accession>A0A849VW09</accession>
<evidence type="ECO:0000256" key="5">
    <source>
        <dbReference type="ARBA" id="ARBA00023012"/>
    </source>
</evidence>